<dbReference type="Gene3D" id="1.10.10.10">
    <property type="entry name" value="Winged helix-like DNA-binding domain superfamily/Winged helix DNA-binding domain"/>
    <property type="match status" value="1"/>
</dbReference>
<dbReference type="RefSeq" id="WP_245082464.1">
    <property type="nucleotide sequence ID" value="NZ_BSOP01000027.1"/>
</dbReference>
<dbReference type="SUPFAM" id="SSF46894">
    <property type="entry name" value="C-terminal effector domain of the bipartite response regulators"/>
    <property type="match status" value="1"/>
</dbReference>
<reference evidence="3" key="1">
    <citation type="journal article" date="2019" name="Int. J. Syst. Evol. Microbiol.">
        <title>The Global Catalogue of Microorganisms (GCM) 10K type strain sequencing project: providing services to taxonomists for standard genome sequencing and annotation.</title>
        <authorList>
            <consortium name="The Broad Institute Genomics Platform"/>
            <consortium name="The Broad Institute Genome Sequencing Center for Infectious Disease"/>
            <person name="Wu L."/>
            <person name="Ma J."/>
        </authorList>
    </citation>
    <scope>NUCLEOTIDE SEQUENCE [LARGE SCALE GENOMIC DNA]</scope>
    <source>
        <strain evidence="3">NBRC 102122</strain>
    </source>
</reference>
<dbReference type="InterPro" id="IPR036388">
    <property type="entry name" value="WH-like_DNA-bd_sf"/>
</dbReference>
<name>A0ABQ5ZK35_9HYPH</name>
<keyword evidence="3" id="KW-1185">Reference proteome</keyword>
<proteinExistence type="predicted"/>
<dbReference type="Proteomes" id="UP001156702">
    <property type="component" value="Unassembled WGS sequence"/>
</dbReference>
<dbReference type="InterPro" id="IPR000792">
    <property type="entry name" value="Tscrpt_reg_LuxR_C"/>
</dbReference>
<dbReference type="SMART" id="SM00421">
    <property type="entry name" value="HTH_LUXR"/>
    <property type="match status" value="1"/>
</dbReference>
<dbReference type="Pfam" id="PF00196">
    <property type="entry name" value="GerE"/>
    <property type="match status" value="1"/>
</dbReference>
<feature type="domain" description="HTH luxR-type" evidence="1">
    <location>
        <begin position="293"/>
        <end position="350"/>
    </location>
</feature>
<sequence length="357" mass="38758">MENGLIERIYEAAFQPQGWMRVLEDIGALVRSPGGALFVYDDARPVQYRATDEVAEVAHESTKQWRDSSRVAYAQKRPFFGFAVLNDYFPAELIACDPCRKRLDALGLDSEVAAAVPLPTGELVIYDFTRRKADGPHSREDIATLDRLLPHLARAGLMAAHLGLERAKATTSTLQAIGLPAAVLGGNGRVLSANALFDGLTDLFMPVAFGRLAIADIPANRLLQQVIETGLAPGEKIQSIPIGAKESREACVIHALPLHRSAHDLFPGGDLIVAVTALRKSSIVPAPQVLMGLFDLTPAETRFAIELAAGKTVRSIARTLGIADRSATTYLTRIFEKTGTHRQSELVSLLTMTQPFR</sequence>
<accession>A0ABQ5ZK35</accession>
<protein>
    <submittedName>
        <fullName evidence="2">LuxR family transcriptional regulator</fullName>
    </submittedName>
</protein>
<evidence type="ECO:0000313" key="2">
    <source>
        <dbReference type="EMBL" id="GLR52129.1"/>
    </source>
</evidence>
<evidence type="ECO:0000259" key="1">
    <source>
        <dbReference type="SMART" id="SM00421"/>
    </source>
</evidence>
<organism evidence="2 3">
    <name type="scientific">Shinella yambaruensis</name>
    <dbReference type="NCBI Taxonomy" id="415996"/>
    <lineage>
        <taxon>Bacteria</taxon>
        <taxon>Pseudomonadati</taxon>
        <taxon>Pseudomonadota</taxon>
        <taxon>Alphaproteobacteria</taxon>
        <taxon>Hyphomicrobiales</taxon>
        <taxon>Rhizobiaceae</taxon>
        <taxon>Shinella</taxon>
    </lineage>
</organism>
<dbReference type="EMBL" id="BSOP01000027">
    <property type="protein sequence ID" value="GLR52129.1"/>
    <property type="molecule type" value="Genomic_DNA"/>
</dbReference>
<gene>
    <name evidence="2" type="ORF">GCM10007923_33420</name>
</gene>
<evidence type="ECO:0000313" key="3">
    <source>
        <dbReference type="Proteomes" id="UP001156702"/>
    </source>
</evidence>
<comment type="caution">
    <text evidence="2">The sequence shown here is derived from an EMBL/GenBank/DDBJ whole genome shotgun (WGS) entry which is preliminary data.</text>
</comment>
<dbReference type="InterPro" id="IPR016032">
    <property type="entry name" value="Sig_transdc_resp-reg_C-effctor"/>
</dbReference>